<dbReference type="PROSITE" id="PS50287">
    <property type="entry name" value="SRCR_2"/>
    <property type="match status" value="1"/>
</dbReference>
<comment type="caution">
    <text evidence="2">Lacks conserved residue(s) required for the propagation of feature annotation.</text>
</comment>
<evidence type="ECO:0000313" key="4">
    <source>
        <dbReference type="EMBL" id="KYN08187.1"/>
    </source>
</evidence>
<sequence length="56" mass="6238">MINADVICKELGFDLGALEVRPGGFYGNLDPPTRFMVDQLKCRGNETTLRECDFNG</sequence>
<organism evidence="4 5">
    <name type="scientific">Cyphomyrmex costatus</name>
    <dbReference type="NCBI Taxonomy" id="456900"/>
    <lineage>
        <taxon>Eukaryota</taxon>
        <taxon>Metazoa</taxon>
        <taxon>Ecdysozoa</taxon>
        <taxon>Arthropoda</taxon>
        <taxon>Hexapoda</taxon>
        <taxon>Insecta</taxon>
        <taxon>Pterygota</taxon>
        <taxon>Neoptera</taxon>
        <taxon>Endopterygota</taxon>
        <taxon>Hymenoptera</taxon>
        <taxon>Apocrita</taxon>
        <taxon>Aculeata</taxon>
        <taxon>Formicoidea</taxon>
        <taxon>Formicidae</taxon>
        <taxon>Myrmicinae</taxon>
        <taxon>Cyphomyrmex</taxon>
    </lineage>
</organism>
<dbReference type="EMBL" id="KQ976809">
    <property type="protein sequence ID" value="KYN08187.1"/>
    <property type="molecule type" value="Genomic_DNA"/>
</dbReference>
<dbReference type="Pfam" id="PF00530">
    <property type="entry name" value="SRCR"/>
    <property type="match status" value="1"/>
</dbReference>
<dbReference type="InterPro" id="IPR036772">
    <property type="entry name" value="SRCR-like_dom_sf"/>
</dbReference>
<dbReference type="Proteomes" id="UP000078542">
    <property type="component" value="Unassembled WGS sequence"/>
</dbReference>
<dbReference type="GO" id="GO:0016020">
    <property type="term" value="C:membrane"/>
    <property type="evidence" value="ECO:0007669"/>
    <property type="project" value="InterPro"/>
</dbReference>
<dbReference type="STRING" id="456900.A0A151IPV7"/>
<feature type="domain" description="SRCR" evidence="3">
    <location>
        <begin position="1"/>
        <end position="56"/>
    </location>
</feature>
<reference evidence="4 5" key="1">
    <citation type="submission" date="2016-03" db="EMBL/GenBank/DDBJ databases">
        <title>Cyphomyrmex costatus WGS genome.</title>
        <authorList>
            <person name="Nygaard S."/>
            <person name="Hu H."/>
            <person name="Boomsma J."/>
            <person name="Zhang G."/>
        </authorList>
    </citation>
    <scope>NUCLEOTIDE SEQUENCE [LARGE SCALE GENOMIC DNA]</scope>
    <source>
        <strain evidence="4">MS0001</strain>
        <tissue evidence="4">Whole body</tissue>
    </source>
</reference>
<feature type="disulfide bond" evidence="2">
    <location>
        <begin position="42"/>
        <end position="52"/>
    </location>
</feature>
<proteinExistence type="predicted"/>
<accession>A0A151IPV7</accession>
<dbReference type="SUPFAM" id="SSF56487">
    <property type="entry name" value="SRCR-like"/>
    <property type="match status" value="1"/>
</dbReference>
<evidence type="ECO:0000256" key="2">
    <source>
        <dbReference type="PROSITE-ProRule" id="PRU00196"/>
    </source>
</evidence>
<name>A0A151IPV7_9HYME</name>
<evidence type="ECO:0000259" key="3">
    <source>
        <dbReference type="PROSITE" id="PS50287"/>
    </source>
</evidence>
<evidence type="ECO:0000256" key="1">
    <source>
        <dbReference type="ARBA" id="ARBA00023157"/>
    </source>
</evidence>
<dbReference type="InterPro" id="IPR001190">
    <property type="entry name" value="SRCR"/>
</dbReference>
<dbReference type="Gene3D" id="3.10.250.10">
    <property type="entry name" value="SRCR-like domain"/>
    <property type="match status" value="1"/>
</dbReference>
<gene>
    <name evidence="4" type="ORF">ALC62_00833</name>
</gene>
<evidence type="ECO:0000313" key="5">
    <source>
        <dbReference type="Proteomes" id="UP000078542"/>
    </source>
</evidence>
<keyword evidence="1 2" id="KW-1015">Disulfide bond</keyword>
<dbReference type="AlphaFoldDB" id="A0A151IPV7"/>
<protein>
    <recommendedName>
        <fullName evidence="3">SRCR domain-containing protein</fullName>
    </recommendedName>
</protein>
<keyword evidence="5" id="KW-1185">Reference proteome</keyword>